<evidence type="ECO:0000313" key="1">
    <source>
        <dbReference type="EMBL" id="JAE21632.1"/>
    </source>
</evidence>
<dbReference type="EMBL" id="GBRH01176264">
    <property type="protein sequence ID" value="JAE21632.1"/>
    <property type="molecule type" value="Transcribed_RNA"/>
</dbReference>
<sequence length="50" mass="5739">MISSRKLIKEMLPKVRSLMLSVPCKIQKMALASHKEHHMILPTLLSQDII</sequence>
<accession>A0A0A9GAZ4</accession>
<dbReference type="AlphaFoldDB" id="A0A0A9GAZ4"/>
<protein>
    <submittedName>
        <fullName evidence="1">Uncharacterized protein</fullName>
    </submittedName>
</protein>
<name>A0A0A9GAZ4_ARUDO</name>
<organism evidence="1">
    <name type="scientific">Arundo donax</name>
    <name type="common">Giant reed</name>
    <name type="synonym">Donax arundinaceus</name>
    <dbReference type="NCBI Taxonomy" id="35708"/>
    <lineage>
        <taxon>Eukaryota</taxon>
        <taxon>Viridiplantae</taxon>
        <taxon>Streptophyta</taxon>
        <taxon>Embryophyta</taxon>
        <taxon>Tracheophyta</taxon>
        <taxon>Spermatophyta</taxon>
        <taxon>Magnoliopsida</taxon>
        <taxon>Liliopsida</taxon>
        <taxon>Poales</taxon>
        <taxon>Poaceae</taxon>
        <taxon>PACMAD clade</taxon>
        <taxon>Arundinoideae</taxon>
        <taxon>Arundineae</taxon>
        <taxon>Arundo</taxon>
    </lineage>
</organism>
<reference evidence="1" key="1">
    <citation type="submission" date="2014-09" db="EMBL/GenBank/DDBJ databases">
        <authorList>
            <person name="Magalhaes I.L.F."/>
            <person name="Oliveira U."/>
            <person name="Santos F.R."/>
            <person name="Vidigal T.H.D.A."/>
            <person name="Brescovit A.D."/>
            <person name="Santos A.J."/>
        </authorList>
    </citation>
    <scope>NUCLEOTIDE SEQUENCE</scope>
    <source>
        <tissue evidence="1">Shoot tissue taken approximately 20 cm above the soil surface</tissue>
    </source>
</reference>
<proteinExistence type="predicted"/>
<reference evidence="1" key="2">
    <citation type="journal article" date="2015" name="Data Brief">
        <title>Shoot transcriptome of the giant reed, Arundo donax.</title>
        <authorList>
            <person name="Barrero R.A."/>
            <person name="Guerrero F.D."/>
            <person name="Moolhuijzen P."/>
            <person name="Goolsby J.A."/>
            <person name="Tidwell J."/>
            <person name="Bellgard S.E."/>
            <person name="Bellgard M.I."/>
        </authorList>
    </citation>
    <scope>NUCLEOTIDE SEQUENCE</scope>
    <source>
        <tissue evidence="1">Shoot tissue taken approximately 20 cm above the soil surface</tissue>
    </source>
</reference>